<dbReference type="EMBL" id="VKHP01000141">
    <property type="protein sequence ID" value="NEU99688.1"/>
    <property type="molecule type" value="Genomic_DNA"/>
</dbReference>
<evidence type="ECO:0000313" key="2">
    <source>
        <dbReference type="Proteomes" id="UP000468531"/>
    </source>
</evidence>
<sequence length="62" mass="6690">MRTARSTIDCTVRGLSRDTATIEVMSTSGIPDQFELAIAADALSRACRITAKADNRIEVAFT</sequence>
<accession>A0A6P1BMV2</accession>
<protein>
    <recommendedName>
        <fullName evidence="3">Ferredoxin</fullName>
    </recommendedName>
</protein>
<proteinExistence type="predicted"/>
<name>A0A6P1BMV2_9BRAD</name>
<reference evidence="1 2" key="1">
    <citation type="journal article" date="2020" name="Arch. Microbiol.">
        <title>Bradyrhizobium uaiense sp. nov., a new highly efficient cowpea symbiont.</title>
        <authorList>
            <person name="Cabral Michel D."/>
            <person name="Azarias Guimaraes A."/>
            <person name="Martins da Costa E."/>
            <person name="Soares de Carvalho T."/>
            <person name="Balsanelli E."/>
            <person name="Willems A."/>
            <person name="Maltempi de Souza E."/>
            <person name="de Souza Moreira F.M."/>
        </authorList>
    </citation>
    <scope>NUCLEOTIDE SEQUENCE [LARGE SCALE GENOMIC DNA]</scope>
    <source>
        <strain evidence="1 2">UFLA 03-164</strain>
    </source>
</reference>
<keyword evidence="2" id="KW-1185">Reference proteome</keyword>
<evidence type="ECO:0000313" key="1">
    <source>
        <dbReference type="EMBL" id="NEU99688.1"/>
    </source>
</evidence>
<comment type="caution">
    <text evidence="1">The sequence shown here is derived from an EMBL/GenBank/DDBJ whole genome shotgun (WGS) entry which is preliminary data.</text>
</comment>
<gene>
    <name evidence="1" type="ORF">FNJ47_28660</name>
</gene>
<evidence type="ECO:0008006" key="3">
    <source>
        <dbReference type="Google" id="ProtNLM"/>
    </source>
</evidence>
<dbReference type="Proteomes" id="UP000468531">
    <property type="component" value="Unassembled WGS sequence"/>
</dbReference>
<organism evidence="1 2">
    <name type="scientific">Bradyrhizobium uaiense</name>
    <dbReference type="NCBI Taxonomy" id="2594946"/>
    <lineage>
        <taxon>Bacteria</taxon>
        <taxon>Pseudomonadati</taxon>
        <taxon>Pseudomonadota</taxon>
        <taxon>Alphaproteobacteria</taxon>
        <taxon>Hyphomicrobiales</taxon>
        <taxon>Nitrobacteraceae</taxon>
        <taxon>Bradyrhizobium</taxon>
    </lineage>
</organism>
<dbReference type="AlphaFoldDB" id="A0A6P1BMV2"/>
<dbReference type="RefSeq" id="WP_163159128.1">
    <property type="nucleotide sequence ID" value="NZ_VKHP01000141.1"/>
</dbReference>